<protein>
    <submittedName>
        <fullName evidence="1">Sulfotransferase</fullName>
    </submittedName>
</protein>
<dbReference type="RefSeq" id="WP_248412630.1">
    <property type="nucleotide sequence ID" value="NZ_JALPQF010000006.1"/>
</dbReference>
<name>A0ABT0H9N5_9FLAO</name>
<accession>A0ABT0H9N5</accession>
<keyword evidence="2" id="KW-1185">Reference proteome</keyword>
<evidence type="ECO:0000313" key="2">
    <source>
        <dbReference type="Proteomes" id="UP001203687"/>
    </source>
</evidence>
<evidence type="ECO:0000313" key="1">
    <source>
        <dbReference type="EMBL" id="MCK8480547.1"/>
    </source>
</evidence>
<reference evidence="1" key="1">
    <citation type="submission" date="2022-04" db="EMBL/GenBank/DDBJ databases">
        <authorList>
            <person name="Ren T."/>
        </authorList>
    </citation>
    <scope>NUCLEOTIDE SEQUENCE</scope>
    <source>
        <strain evidence="1">F63249</strain>
    </source>
</reference>
<dbReference type="Proteomes" id="UP001203687">
    <property type="component" value="Unassembled WGS sequence"/>
</dbReference>
<organism evidence="1 2">
    <name type="scientific">Psychroserpens algicola</name>
    <dbReference type="NCBI Taxonomy" id="1719034"/>
    <lineage>
        <taxon>Bacteria</taxon>
        <taxon>Pseudomonadati</taxon>
        <taxon>Bacteroidota</taxon>
        <taxon>Flavobacteriia</taxon>
        <taxon>Flavobacteriales</taxon>
        <taxon>Flavobacteriaceae</taxon>
        <taxon>Psychroserpens</taxon>
    </lineage>
</organism>
<proteinExistence type="predicted"/>
<dbReference type="SUPFAM" id="SSF52540">
    <property type="entry name" value="P-loop containing nucleoside triphosphate hydrolases"/>
    <property type="match status" value="1"/>
</dbReference>
<dbReference type="Gene3D" id="3.40.50.300">
    <property type="entry name" value="P-loop containing nucleotide triphosphate hydrolases"/>
    <property type="match status" value="1"/>
</dbReference>
<dbReference type="Pfam" id="PF13469">
    <property type="entry name" value="Sulfotransfer_3"/>
    <property type="match status" value="1"/>
</dbReference>
<dbReference type="InterPro" id="IPR027417">
    <property type="entry name" value="P-loop_NTPase"/>
</dbReference>
<comment type="caution">
    <text evidence="1">The sequence shown here is derived from an EMBL/GenBank/DDBJ whole genome shotgun (WGS) entry which is preliminary data.</text>
</comment>
<gene>
    <name evidence="1" type="ORF">MUY34_07945</name>
</gene>
<dbReference type="EMBL" id="JALPQF010000006">
    <property type="protein sequence ID" value="MCK8480547.1"/>
    <property type="molecule type" value="Genomic_DNA"/>
</dbReference>
<sequence length="290" mass="33999">MKQRLDAIDKILISGLPRTGTTFFGNILGSCEGVEYFFEPPMVNKLFTYVNDIDKTVWQDIFEDYCLNELLANSIAGRRLNFNANDDSHIFNYKSKAEIDARLEKSWRAAELEEQLNSYTFAFKTPGVSNYLQTVLDYYSNWHLVIVFRTYEDILNSILVKGWFNDDNKNKITPYVTVDGAKIPTVISSDWHKDWSQLNEIERAMIYMNEQFKYLSQLKNYTRVDYNKFVENPKVLLDYFERLNVNPTAKTHELLKTIRTNEKDNSHLLKTKISRNILDTALQYKSSLKI</sequence>
<dbReference type="PROSITE" id="PS51257">
    <property type="entry name" value="PROKAR_LIPOPROTEIN"/>
    <property type="match status" value="1"/>
</dbReference>